<organism evidence="6">
    <name type="scientific">Kribbella sp. HUAS MG21</name>
    <dbReference type="NCBI Taxonomy" id="3160966"/>
    <lineage>
        <taxon>Bacteria</taxon>
        <taxon>Bacillati</taxon>
        <taxon>Actinomycetota</taxon>
        <taxon>Actinomycetes</taxon>
        <taxon>Propionibacteriales</taxon>
        <taxon>Kribbellaceae</taxon>
        <taxon>Kribbella</taxon>
    </lineage>
</organism>
<dbReference type="EC" id="2.1.1.222" evidence="6"/>
<dbReference type="GO" id="GO:0010420">
    <property type="term" value="F:polyprenyldihydroxybenzoate methyltransferase activity"/>
    <property type="evidence" value="ECO:0007669"/>
    <property type="project" value="InterPro"/>
</dbReference>
<evidence type="ECO:0000313" key="6">
    <source>
        <dbReference type="EMBL" id="XBV21895.1"/>
    </source>
</evidence>
<evidence type="ECO:0000256" key="1">
    <source>
        <dbReference type="ARBA" id="ARBA00022603"/>
    </source>
</evidence>
<dbReference type="CDD" id="cd02440">
    <property type="entry name" value="AdoMet_MTases"/>
    <property type="match status" value="1"/>
</dbReference>
<dbReference type="InterPro" id="IPR029063">
    <property type="entry name" value="SAM-dependent_MTases_sf"/>
</dbReference>
<dbReference type="AlphaFoldDB" id="A0AAU7T5I2"/>
<dbReference type="EMBL" id="CP158165">
    <property type="protein sequence ID" value="XBV21895.1"/>
    <property type="molecule type" value="Genomic_DNA"/>
</dbReference>
<dbReference type="GO" id="GO:0061542">
    <property type="term" value="F:3-demethylubiquinol 3-O-methyltransferase activity"/>
    <property type="evidence" value="ECO:0007669"/>
    <property type="project" value="UniProtKB-EC"/>
</dbReference>
<dbReference type="NCBIfam" id="TIGR01983">
    <property type="entry name" value="UbiG"/>
    <property type="match status" value="1"/>
</dbReference>
<name>A0AAU7T5I2_9ACTN</name>
<sequence>MTTHSRRIDNQIYNRIGDSWWDEDNPLNLLHGSFTPGRFAYFRAVLERTGRAPVGRRAVDIGSGGGFMAEEFARLGCRVVGVDPSEVSVRTAAAHASTSGLDAQYVVGTGEHLPLADESVDIAYCCDVLEHVSDLNRVIAETARVLRPDGLYLFDTINRTFASKVLVIKVMQEWRLTRVVDTELHAWEMFIKPTELEEALRRHGLRLGEITGLGTRANKLAVLRNFTRARRGTISPGHLSRSLNIGQVKTTKISYMGYATKPY</sequence>
<keyword evidence="1 6" id="KW-0489">Methyltransferase</keyword>
<proteinExistence type="predicted"/>
<feature type="domain" description="Methyltransferase type 11" evidence="5">
    <location>
        <begin position="59"/>
        <end position="154"/>
    </location>
</feature>
<dbReference type="InterPro" id="IPR013216">
    <property type="entry name" value="Methyltransf_11"/>
</dbReference>
<evidence type="ECO:0000259" key="5">
    <source>
        <dbReference type="Pfam" id="PF08241"/>
    </source>
</evidence>
<dbReference type="Pfam" id="PF08241">
    <property type="entry name" value="Methyltransf_11"/>
    <property type="match status" value="1"/>
</dbReference>
<dbReference type="RefSeq" id="WP_350274745.1">
    <property type="nucleotide sequence ID" value="NZ_CP158165.1"/>
</dbReference>
<keyword evidence="2 6" id="KW-0808">Transferase</keyword>
<accession>A0AAU7T5I2</accession>
<dbReference type="GO" id="GO:0032259">
    <property type="term" value="P:methylation"/>
    <property type="evidence" value="ECO:0007669"/>
    <property type="project" value="UniProtKB-KW"/>
</dbReference>
<dbReference type="GO" id="GO:0102208">
    <property type="term" value="F:2-polyprenyl-6-hydroxyphenol methylase activity"/>
    <property type="evidence" value="ECO:0007669"/>
    <property type="project" value="UniProtKB-EC"/>
</dbReference>
<dbReference type="EC" id="2.1.1.64" evidence="6"/>
<reference evidence="6" key="1">
    <citation type="submission" date="2024-06" db="EMBL/GenBank/DDBJ databases">
        <title>Kribbella sp. strain HUAS MG21 genome sequences.</title>
        <authorList>
            <person name="Mo P."/>
        </authorList>
    </citation>
    <scope>NUCLEOTIDE SEQUENCE</scope>
    <source>
        <strain evidence="6">HUAS MG21</strain>
    </source>
</reference>
<keyword evidence="4" id="KW-0949">S-adenosyl-L-methionine</keyword>
<dbReference type="PANTHER" id="PTHR43464:SF19">
    <property type="entry name" value="UBIQUINONE BIOSYNTHESIS O-METHYLTRANSFERASE, MITOCHONDRIAL"/>
    <property type="match status" value="1"/>
</dbReference>
<protein>
    <submittedName>
        <fullName evidence="6">Bifunctional 2-polyprenyl-6-hydroxyphenol methylase/3-demethylubiquinol 3-O-methyltransferase UbiG</fullName>
        <ecNumber evidence="6">2.1.1.222</ecNumber>
        <ecNumber evidence="6">2.1.1.64</ecNumber>
    </submittedName>
</protein>
<gene>
    <name evidence="6" type="primary">ubiG</name>
    <name evidence="6" type="ORF">ABN611_25425</name>
</gene>
<evidence type="ECO:0000256" key="4">
    <source>
        <dbReference type="ARBA" id="ARBA00022691"/>
    </source>
</evidence>
<dbReference type="Gene3D" id="3.40.50.150">
    <property type="entry name" value="Vaccinia Virus protein VP39"/>
    <property type="match status" value="1"/>
</dbReference>
<dbReference type="InterPro" id="IPR010233">
    <property type="entry name" value="UbiG_MeTrfase"/>
</dbReference>
<dbReference type="PANTHER" id="PTHR43464">
    <property type="entry name" value="METHYLTRANSFERASE"/>
    <property type="match status" value="1"/>
</dbReference>
<evidence type="ECO:0000256" key="2">
    <source>
        <dbReference type="ARBA" id="ARBA00022679"/>
    </source>
</evidence>
<evidence type="ECO:0000256" key="3">
    <source>
        <dbReference type="ARBA" id="ARBA00022688"/>
    </source>
</evidence>
<keyword evidence="3" id="KW-0831">Ubiquinone biosynthesis</keyword>
<dbReference type="SUPFAM" id="SSF53335">
    <property type="entry name" value="S-adenosyl-L-methionine-dependent methyltransferases"/>
    <property type="match status" value="1"/>
</dbReference>